<sequence>MKRLLSAAIVAMAASGPACAQSSTAMGTGVGVAKSTSTSQAISGQGGAATITSNSTVPADQTVKNVPGVVAPGLAAAGLETCLGSISGGGAFVGTGFSFGTTIPDPGCAARLDARTLWSMGLKKAAVARLCLNGDVYRAMPEVCDQYLPPAPARYARAEASGEQSSTIGDIWLVGATGKNRLCKDYDVTQQRCRVWARTVHRSAWKKKSVPSSEVIHAAASPVPATAVAGTEKEESQ</sequence>
<keyword evidence="1" id="KW-0732">Signal</keyword>
<evidence type="ECO:0000256" key="1">
    <source>
        <dbReference type="SAM" id="SignalP"/>
    </source>
</evidence>
<proteinExistence type="predicted"/>
<reference evidence="3" key="1">
    <citation type="submission" date="2016-11" db="EMBL/GenBank/DDBJ databases">
        <authorList>
            <person name="Varghese N."/>
            <person name="Submissions S."/>
        </authorList>
    </citation>
    <scope>NUCLEOTIDE SEQUENCE [LARGE SCALE GENOMIC DNA]</scope>
    <source>
        <strain evidence="3">GAS401</strain>
    </source>
</reference>
<evidence type="ECO:0000313" key="2">
    <source>
        <dbReference type="EMBL" id="SHN73320.1"/>
    </source>
</evidence>
<dbReference type="AlphaFoldDB" id="A0A1M7TRK7"/>
<dbReference type="EMBL" id="LT670849">
    <property type="protein sequence ID" value="SHN73320.1"/>
    <property type="molecule type" value="Genomic_DNA"/>
</dbReference>
<feature type="signal peptide" evidence="1">
    <location>
        <begin position="1"/>
        <end position="20"/>
    </location>
</feature>
<keyword evidence="3" id="KW-1185">Reference proteome</keyword>
<feature type="chain" id="PRO_5013269286" evidence="1">
    <location>
        <begin position="21"/>
        <end position="237"/>
    </location>
</feature>
<organism evidence="2 3">
    <name type="scientific">Bradyrhizobium erythrophlei</name>
    <dbReference type="NCBI Taxonomy" id="1437360"/>
    <lineage>
        <taxon>Bacteria</taxon>
        <taxon>Pseudomonadati</taxon>
        <taxon>Pseudomonadota</taxon>
        <taxon>Alphaproteobacteria</taxon>
        <taxon>Hyphomicrobiales</taxon>
        <taxon>Nitrobacteraceae</taxon>
        <taxon>Bradyrhizobium</taxon>
    </lineage>
</organism>
<dbReference type="OrthoDB" id="8236119at2"/>
<accession>A0A1M7TRK7</accession>
<protein>
    <submittedName>
        <fullName evidence="2">Uncharacterized protein</fullName>
    </submittedName>
</protein>
<dbReference type="RefSeq" id="WP_072818104.1">
    <property type="nucleotide sequence ID" value="NZ_LT670849.1"/>
</dbReference>
<evidence type="ECO:0000313" key="3">
    <source>
        <dbReference type="Proteomes" id="UP000184096"/>
    </source>
</evidence>
<name>A0A1M7TRK7_9BRAD</name>
<dbReference type="Proteomes" id="UP000184096">
    <property type="component" value="Chromosome I"/>
</dbReference>
<gene>
    <name evidence="2" type="ORF">SAMN05444170_2447</name>
</gene>